<keyword evidence="3" id="KW-1185">Reference proteome</keyword>
<gene>
    <name evidence="2" type="ORF">PHYPSEUDO_011093</name>
</gene>
<feature type="region of interest" description="Disordered" evidence="1">
    <location>
        <begin position="50"/>
        <end position="92"/>
    </location>
</feature>
<feature type="compositionally biased region" description="Gly residues" evidence="1">
    <location>
        <begin position="57"/>
        <end position="70"/>
    </location>
</feature>
<feature type="compositionally biased region" description="Low complexity" evidence="1">
    <location>
        <begin position="78"/>
        <end position="89"/>
    </location>
</feature>
<protein>
    <submittedName>
        <fullName evidence="2">Uncharacterized protein</fullName>
    </submittedName>
</protein>
<comment type="caution">
    <text evidence="2">The sequence shown here is derived from an EMBL/GenBank/DDBJ whole genome shotgun (WGS) entry which is preliminary data.</text>
</comment>
<evidence type="ECO:0000313" key="3">
    <source>
        <dbReference type="Proteomes" id="UP000694044"/>
    </source>
</evidence>
<accession>A0A8T1W6Y4</accession>
<evidence type="ECO:0000313" key="2">
    <source>
        <dbReference type="EMBL" id="KAG7389115.1"/>
    </source>
</evidence>
<proteinExistence type="predicted"/>
<organism evidence="2 3">
    <name type="scientific">Phytophthora pseudosyringae</name>
    <dbReference type="NCBI Taxonomy" id="221518"/>
    <lineage>
        <taxon>Eukaryota</taxon>
        <taxon>Sar</taxon>
        <taxon>Stramenopiles</taxon>
        <taxon>Oomycota</taxon>
        <taxon>Peronosporomycetes</taxon>
        <taxon>Peronosporales</taxon>
        <taxon>Peronosporaceae</taxon>
        <taxon>Phytophthora</taxon>
    </lineage>
</organism>
<evidence type="ECO:0000256" key="1">
    <source>
        <dbReference type="SAM" id="MobiDB-lite"/>
    </source>
</evidence>
<name>A0A8T1W6Y4_9STRA</name>
<dbReference type="Proteomes" id="UP000694044">
    <property type="component" value="Unassembled WGS sequence"/>
</dbReference>
<sequence>MDFKTSTGWSKFRSRFRYIQPGGNPSRVEGDDFLLDEEAVLRFISNNDTQTLLSTGGDQGAGAGDRGGGSAREDESRAAPVASDASASSEEAGDDVILVDSRLLLRVELGVAKARQPPPIAPLAVADVVAAVELLKVVVAVVLQETAKRVVQEVEEGGI</sequence>
<reference evidence="2" key="1">
    <citation type="submission" date="2021-02" db="EMBL/GenBank/DDBJ databases">
        <authorList>
            <person name="Palmer J.M."/>
        </authorList>
    </citation>
    <scope>NUCLEOTIDE SEQUENCE</scope>
    <source>
        <strain evidence="2">SCRP734</strain>
    </source>
</reference>
<dbReference type="EMBL" id="JAGDFM010000049">
    <property type="protein sequence ID" value="KAG7389115.1"/>
    <property type="molecule type" value="Genomic_DNA"/>
</dbReference>
<dbReference type="AlphaFoldDB" id="A0A8T1W6Y4"/>